<dbReference type="AlphaFoldDB" id="A0A173TBS2"/>
<dbReference type="Pfam" id="PF07454">
    <property type="entry name" value="SpoIIP"/>
    <property type="match status" value="1"/>
</dbReference>
<name>A0A173TBS2_9FIRM</name>
<sequence>MKKKDRQRMLEKYMKCAAWGSAGILLTCFIRGHVIKENGTVRELKISFLEKEKEVIADCAVGNIMTTLTYTSEKDHVGGPAEDVTQTVMKLFPIGTYLSAEKEDTIAEDSQTYAMILEKQANDENAVDENGKLITQEQSVTQQEMVKIPEAKVDISMDKLRDYEYLMSHFYTVDSSTMADANLINADRLLGKNMKLNSNSNEEAAGPKVLIYHTHSQEQFKDSVPGDANTSIVGMGTYLTDLLNQKYGIETYHHTGVYDLVNGKLDRSKAYQLAEPDVQKILKDNPSIEVVIDLHRDGVAEGTHLVTEVDGRQTAQIMFFNGLSRTRANGNISYLPNPYLEDNLAFSLQMEIAAAKYYPGFARHIFLRAYRYNMHFKPKTLLVEAGAQTNTVEEMRNAMELLAELLHQVLS</sequence>
<dbReference type="Proteomes" id="UP000095597">
    <property type="component" value="Unassembled WGS sequence"/>
</dbReference>
<gene>
    <name evidence="1" type="ORF">ERS852573_01461</name>
</gene>
<evidence type="ECO:0000313" key="1">
    <source>
        <dbReference type="EMBL" id="CUM99546.1"/>
    </source>
</evidence>
<dbReference type="EMBL" id="CYXO01000007">
    <property type="protein sequence ID" value="CUM99546.1"/>
    <property type="molecule type" value="Genomic_DNA"/>
</dbReference>
<proteinExistence type="predicted"/>
<dbReference type="InterPro" id="IPR010897">
    <property type="entry name" value="Spore_II_P"/>
</dbReference>
<organism evidence="1 2">
    <name type="scientific">Dorea longicatena</name>
    <dbReference type="NCBI Taxonomy" id="88431"/>
    <lineage>
        <taxon>Bacteria</taxon>
        <taxon>Bacillati</taxon>
        <taxon>Bacillota</taxon>
        <taxon>Clostridia</taxon>
        <taxon>Lachnospirales</taxon>
        <taxon>Lachnospiraceae</taxon>
        <taxon>Dorea</taxon>
    </lineage>
</organism>
<accession>A0A173TBS2</accession>
<evidence type="ECO:0000313" key="2">
    <source>
        <dbReference type="Proteomes" id="UP000095597"/>
    </source>
</evidence>
<reference evidence="1 2" key="1">
    <citation type="submission" date="2015-09" db="EMBL/GenBank/DDBJ databases">
        <authorList>
            <consortium name="Pathogen Informatics"/>
        </authorList>
    </citation>
    <scope>NUCLEOTIDE SEQUENCE [LARGE SCALE GENOMIC DNA]</scope>
    <source>
        <strain evidence="1 2">2789STDY5834961</strain>
    </source>
</reference>
<protein>
    <submittedName>
        <fullName evidence="1">Stage II sporulation protein P</fullName>
    </submittedName>
</protein>